<reference evidence="2" key="1">
    <citation type="submission" date="2020-09" db="EMBL/GenBank/DDBJ databases">
        <title>Genome-Enabled Discovery of Anthraquinone Biosynthesis in Senna tora.</title>
        <authorList>
            <person name="Kang S.-H."/>
            <person name="Pandey R.P."/>
            <person name="Lee C.-M."/>
            <person name="Sim J.-S."/>
            <person name="Jeong J.-T."/>
            <person name="Choi B.-S."/>
            <person name="Jung M."/>
            <person name="Ginzburg D."/>
            <person name="Zhao K."/>
            <person name="Won S.Y."/>
            <person name="Oh T.-J."/>
            <person name="Yu Y."/>
            <person name="Kim N.-H."/>
            <person name="Lee O.R."/>
            <person name="Lee T.-H."/>
            <person name="Bashyal P."/>
            <person name="Kim T.-S."/>
            <person name="Lee W.-H."/>
            <person name="Kawkins C."/>
            <person name="Kim C.-K."/>
            <person name="Kim J.S."/>
            <person name="Ahn B.O."/>
            <person name="Rhee S.Y."/>
            <person name="Sohng J.K."/>
        </authorList>
    </citation>
    <scope>NUCLEOTIDE SEQUENCE</scope>
    <source>
        <tissue evidence="2">Leaf</tissue>
    </source>
</reference>
<comment type="caution">
    <text evidence="2">The sequence shown here is derived from an EMBL/GenBank/DDBJ whole genome shotgun (WGS) entry which is preliminary data.</text>
</comment>
<evidence type="ECO:0000256" key="1">
    <source>
        <dbReference type="SAM" id="MobiDB-lite"/>
    </source>
</evidence>
<name>A0A834T934_9FABA</name>
<feature type="compositionally biased region" description="Polar residues" evidence="1">
    <location>
        <begin position="1"/>
        <end position="16"/>
    </location>
</feature>
<feature type="compositionally biased region" description="Basic and acidic residues" evidence="1">
    <location>
        <begin position="40"/>
        <end position="54"/>
    </location>
</feature>
<evidence type="ECO:0000313" key="3">
    <source>
        <dbReference type="Proteomes" id="UP000634136"/>
    </source>
</evidence>
<keyword evidence="3" id="KW-1185">Reference proteome</keyword>
<proteinExistence type="predicted"/>
<protein>
    <submittedName>
        <fullName evidence="2">Uncharacterized protein</fullName>
    </submittedName>
</protein>
<evidence type="ECO:0000313" key="2">
    <source>
        <dbReference type="EMBL" id="KAF7817391.1"/>
    </source>
</evidence>
<organism evidence="2 3">
    <name type="scientific">Senna tora</name>
    <dbReference type="NCBI Taxonomy" id="362788"/>
    <lineage>
        <taxon>Eukaryota</taxon>
        <taxon>Viridiplantae</taxon>
        <taxon>Streptophyta</taxon>
        <taxon>Embryophyta</taxon>
        <taxon>Tracheophyta</taxon>
        <taxon>Spermatophyta</taxon>
        <taxon>Magnoliopsida</taxon>
        <taxon>eudicotyledons</taxon>
        <taxon>Gunneridae</taxon>
        <taxon>Pentapetalae</taxon>
        <taxon>rosids</taxon>
        <taxon>fabids</taxon>
        <taxon>Fabales</taxon>
        <taxon>Fabaceae</taxon>
        <taxon>Caesalpinioideae</taxon>
        <taxon>Cassia clade</taxon>
        <taxon>Senna</taxon>
    </lineage>
</organism>
<feature type="compositionally biased region" description="Basic and acidic residues" evidence="1">
    <location>
        <begin position="21"/>
        <end position="33"/>
    </location>
</feature>
<sequence length="275" mass="30806">MKGSDSGPTEPNQETGSPMKRAKEAPVTKRREVYSTISPDAHEKGKEVERDWPNMGVERGDDSLGLADLRNIVVAIAMLTAFQFPLCNLHSLPLFILYPGGVAHKRKEEKKNGWFEIANQFRCKSLGIIKTPIHRSDVMKEKKKVDAVTCTSDPHFNKGNGISDKLEEILPTNTIHVKSYHIIIYFASPEYYAVMDESLKMFKLCNSKSLQTKDKTETDVLKNMKKGALQCLSSQHDETASILLLSSSIRCALLGIRAPGAPIRSMMYSLHQINR</sequence>
<dbReference type="AlphaFoldDB" id="A0A834T934"/>
<dbReference type="Proteomes" id="UP000634136">
    <property type="component" value="Unassembled WGS sequence"/>
</dbReference>
<feature type="region of interest" description="Disordered" evidence="1">
    <location>
        <begin position="1"/>
        <end position="54"/>
    </location>
</feature>
<gene>
    <name evidence="2" type="ORF">G2W53_031360</name>
</gene>
<accession>A0A834T934</accession>
<dbReference type="EMBL" id="JAAIUW010000009">
    <property type="protein sequence ID" value="KAF7817391.1"/>
    <property type="molecule type" value="Genomic_DNA"/>
</dbReference>